<name>A0A2K9DQT6_9MICO</name>
<dbReference type="InterPro" id="IPR029054">
    <property type="entry name" value="dUTPase-like"/>
</dbReference>
<feature type="domain" description="dUTPase-like" evidence="6">
    <location>
        <begin position="15"/>
        <end position="143"/>
    </location>
</feature>
<comment type="catalytic activity">
    <reaction evidence="5">
        <text>dUTP + H2O = dUMP + diphosphate + H(+)</text>
        <dbReference type="Rhea" id="RHEA:10248"/>
        <dbReference type="ChEBI" id="CHEBI:15377"/>
        <dbReference type="ChEBI" id="CHEBI:15378"/>
        <dbReference type="ChEBI" id="CHEBI:33019"/>
        <dbReference type="ChEBI" id="CHEBI:61555"/>
        <dbReference type="ChEBI" id="CHEBI:246422"/>
        <dbReference type="EC" id="3.6.1.23"/>
    </reaction>
</comment>
<dbReference type="GO" id="GO:0004170">
    <property type="term" value="F:dUTP diphosphatase activity"/>
    <property type="evidence" value="ECO:0007669"/>
    <property type="project" value="UniProtKB-EC"/>
</dbReference>
<dbReference type="RefSeq" id="WP_016464988.1">
    <property type="nucleotide sequence ID" value="NZ_CP025299.1"/>
</dbReference>
<dbReference type="Gene3D" id="2.70.40.10">
    <property type="match status" value="1"/>
</dbReference>
<dbReference type="AlphaFoldDB" id="A0A2K9DQT6"/>
<accession>A0A2K9DQT6</accession>
<dbReference type="PANTHER" id="PTHR11241">
    <property type="entry name" value="DEOXYURIDINE 5'-TRIPHOSPHATE NUCLEOTIDOHYDROLASE"/>
    <property type="match status" value="1"/>
</dbReference>
<dbReference type="Proteomes" id="UP000233276">
    <property type="component" value="Chromosome"/>
</dbReference>
<reference evidence="7 8" key="1">
    <citation type="submission" date="2017-12" db="EMBL/GenBank/DDBJ databases">
        <title>Isolation and characterization of estrogens degradatiion strain Microbacterium hominis SJTG1.</title>
        <authorList>
            <person name="Xiong W."/>
            <person name="Yin C."/>
            <person name="Zheng D."/>
            <person name="Liang R."/>
        </authorList>
    </citation>
    <scope>NUCLEOTIDE SEQUENCE [LARGE SCALE GENOMIC DNA]</scope>
    <source>
        <strain evidence="7 8">SJTG1</strain>
    </source>
</reference>
<evidence type="ECO:0000256" key="1">
    <source>
        <dbReference type="ARBA" id="ARBA00006581"/>
    </source>
</evidence>
<protein>
    <recommendedName>
        <fullName evidence="2">dUTP diphosphatase</fullName>
        <ecNumber evidence="2">3.6.1.23</ecNumber>
    </recommendedName>
</protein>
<dbReference type="NCBIfam" id="NF001862">
    <property type="entry name" value="PRK00601.1"/>
    <property type="match status" value="1"/>
</dbReference>
<dbReference type="KEGG" id="mhos:CXR34_09080"/>
<dbReference type="GO" id="GO:0046081">
    <property type="term" value="P:dUTP catabolic process"/>
    <property type="evidence" value="ECO:0007669"/>
    <property type="project" value="InterPro"/>
</dbReference>
<dbReference type="InterPro" id="IPR033704">
    <property type="entry name" value="dUTPase_trimeric"/>
</dbReference>
<dbReference type="CDD" id="cd07557">
    <property type="entry name" value="trimeric_dUTPase"/>
    <property type="match status" value="1"/>
</dbReference>
<evidence type="ECO:0000259" key="6">
    <source>
        <dbReference type="Pfam" id="PF00692"/>
    </source>
</evidence>
<dbReference type="PANTHER" id="PTHR11241:SF0">
    <property type="entry name" value="DEOXYURIDINE 5'-TRIPHOSPHATE NUCLEOTIDOHYDROLASE"/>
    <property type="match status" value="1"/>
</dbReference>
<dbReference type="InterPro" id="IPR008181">
    <property type="entry name" value="dUTPase"/>
</dbReference>
<dbReference type="NCBIfam" id="TIGR00576">
    <property type="entry name" value="dut"/>
    <property type="match status" value="1"/>
</dbReference>
<sequence>MSQTLRALPLSPTAVIPERSHAGDAGFDLVSDVEITIRPGGQALVGTGIAIALPTNTVGLVCPRSGLASKHGITVLNAPGIIDESYRGEVKVILVNHSNDHFRVRCGDRIAQLVIVPYLAPTVEIVDELEATVRGYEGFGSTGFSTAAAA</sequence>
<evidence type="ECO:0000313" key="8">
    <source>
        <dbReference type="Proteomes" id="UP000233276"/>
    </source>
</evidence>
<dbReference type="SUPFAM" id="SSF51283">
    <property type="entry name" value="dUTPase-like"/>
    <property type="match status" value="1"/>
</dbReference>
<dbReference type="InterPro" id="IPR036157">
    <property type="entry name" value="dUTPase-like_sf"/>
</dbReference>
<evidence type="ECO:0000256" key="5">
    <source>
        <dbReference type="ARBA" id="ARBA00047686"/>
    </source>
</evidence>
<dbReference type="Pfam" id="PF00692">
    <property type="entry name" value="dUTPase"/>
    <property type="match status" value="1"/>
</dbReference>
<proteinExistence type="inferred from homology"/>
<keyword evidence="3" id="KW-0378">Hydrolase</keyword>
<evidence type="ECO:0000313" key="7">
    <source>
        <dbReference type="EMBL" id="AUG29586.1"/>
    </source>
</evidence>
<dbReference type="GO" id="GO:0006226">
    <property type="term" value="P:dUMP biosynthetic process"/>
    <property type="evidence" value="ECO:0007669"/>
    <property type="project" value="InterPro"/>
</dbReference>
<dbReference type="EMBL" id="CP025299">
    <property type="protein sequence ID" value="AUG29586.1"/>
    <property type="molecule type" value="Genomic_DNA"/>
</dbReference>
<comment type="similarity">
    <text evidence="1">Belongs to the dUTPase family.</text>
</comment>
<keyword evidence="4" id="KW-0546">Nucleotide metabolism</keyword>
<dbReference type="EC" id="3.6.1.23" evidence="2"/>
<organism evidence="7 8">
    <name type="scientific">Microbacterium hominis</name>
    <dbReference type="NCBI Taxonomy" id="162426"/>
    <lineage>
        <taxon>Bacteria</taxon>
        <taxon>Bacillati</taxon>
        <taxon>Actinomycetota</taxon>
        <taxon>Actinomycetes</taxon>
        <taxon>Micrococcales</taxon>
        <taxon>Microbacteriaceae</taxon>
        <taxon>Microbacterium</taxon>
    </lineage>
</organism>
<gene>
    <name evidence="7" type="ORF">CXR34_09080</name>
</gene>
<evidence type="ECO:0000256" key="4">
    <source>
        <dbReference type="ARBA" id="ARBA00023080"/>
    </source>
</evidence>
<evidence type="ECO:0000256" key="2">
    <source>
        <dbReference type="ARBA" id="ARBA00012379"/>
    </source>
</evidence>
<dbReference type="GO" id="GO:0000287">
    <property type="term" value="F:magnesium ion binding"/>
    <property type="evidence" value="ECO:0007669"/>
    <property type="project" value="InterPro"/>
</dbReference>
<evidence type="ECO:0000256" key="3">
    <source>
        <dbReference type="ARBA" id="ARBA00022801"/>
    </source>
</evidence>